<dbReference type="InterPro" id="IPR058781">
    <property type="entry name" value="HH_AprE-like"/>
</dbReference>
<dbReference type="InterPro" id="IPR058982">
    <property type="entry name" value="Beta-barrel_AprE"/>
</dbReference>
<dbReference type="PANTHER" id="PTHR30386">
    <property type="entry name" value="MEMBRANE FUSION SUBUNIT OF EMRAB-TOLC MULTIDRUG EFFLUX PUMP"/>
    <property type="match status" value="1"/>
</dbReference>
<comment type="subcellular location">
    <subcellularLocation>
        <location evidence="1 9">Cell inner membrane</location>
        <topology evidence="1 9">Single-pass membrane protein</topology>
    </subcellularLocation>
</comment>
<feature type="domain" description="AprE-like beta-barrel" evidence="12">
    <location>
        <begin position="349"/>
        <end position="435"/>
    </location>
</feature>
<keyword evidence="6 9" id="KW-0812">Transmembrane</keyword>
<evidence type="ECO:0000256" key="6">
    <source>
        <dbReference type="ARBA" id="ARBA00022692"/>
    </source>
</evidence>
<protein>
    <recommendedName>
        <fullName evidence="9">Membrane fusion protein (MFP) family protein</fullName>
    </recommendedName>
</protein>
<evidence type="ECO:0000256" key="4">
    <source>
        <dbReference type="ARBA" id="ARBA00022475"/>
    </source>
</evidence>
<dbReference type="Pfam" id="PF26002">
    <property type="entry name" value="Beta-barrel_AprE"/>
    <property type="match status" value="1"/>
</dbReference>
<dbReference type="RefSeq" id="WP_233389762.1">
    <property type="nucleotide sequence ID" value="NZ_JAJTWT010000002.1"/>
</dbReference>
<evidence type="ECO:0000259" key="12">
    <source>
        <dbReference type="Pfam" id="PF26002"/>
    </source>
</evidence>
<dbReference type="EMBL" id="JAJTWT010000002">
    <property type="protein sequence ID" value="MCE4536437.1"/>
    <property type="molecule type" value="Genomic_DNA"/>
</dbReference>
<keyword evidence="3 9" id="KW-0813">Transport</keyword>
<dbReference type="PANTHER" id="PTHR30386:SF26">
    <property type="entry name" value="TRANSPORT PROTEIN COMB"/>
    <property type="match status" value="1"/>
</dbReference>
<comment type="similarity">
    <text evidence="2 9">Belongs to the membrane fusion protein (MFP) (TC 8.A.1) family.</text>
</comment>
<feature type="coiled-coil region" evidence="10">
    <location>
        <begin position="191"/>
        <end position="225"/>
    </location>
</feature>
<keyword evidence="14" id="KW-1185">Reference proteome</keyword>
<sequence length="459" mass="48769">MNPAAEPGVDASPQAQPAVAATAAMPVDLLLAHFDNTLGQGRRLRRPRALVYTVCGLLLALLLWAAVAPVDLVVHTQGRIVPSGKQQLVQHLEGGILSKLFVREGDAVAAGQPLVAVSDLQANSSRGEKAARLTGLAARVARLDAEASGAARFTPPPGLDPNDAAVRAESEAFAARAAKLTQTTRVLEEQAAQRRQEAAEASARAKGLKAELEVARAQLALVQNMVARNAGSQSELLDARGRVERLGTQIAETEASLPRLAAAAAELAARLAEATAQFRSDARTALSDARVELRRLEEELKTEDDRVRRTVLTAPVAGVVNKLSSNTLGGVVKPGETLVEITPRDEAIVVETRASPAERGTLRVGLPTRVKVAAFDYTVYGTLQARVTEISADSLADERGERYFRVVAAVDPDSVRRFGEPLGPGMTVNADVVTGRRTVLQYLMSPIRGLADAALRDRK</sequence>
<evidence type="ECO:0000256" key="2">
    <source>
        <dbReference type="ARBA" id="ARBA00009477"/>
    </source>
</evidence>
<evidence type="ECO:0000256" key="9">
    <source>
        <dbReference type="RuleBase" id="RU365093"/>
    </source>
</evidence>
<keyword evidence="5 9" id="KW-0997">Cell inner membrane</keyword>
<keyword evidence="7 9" id="KW-1133">Transmembrane helix</keyword>
<evidence type="ECO:0000256" key="3">
    <source>
        <dbReference type="ARBA" id="ARBA00022448"/>
    </source>
</evidence>
<evidence type="ECO:0000313" key="14">
    <source>
        <dbReference type="Proteomes" id="UP001201463"/>
    </source>
</evidence>
<dbReference type="NCBIfam" id="TIGR01843">
    <property type="entry name" value="type_I_hlyD"/>
    <property type="match status" value="1"/>
</dbReference>
<keyword evidence="8 9" id="KW-0472">Membrane</keyword>
<dbReference type="Gene3D" id="1.10.287.1490">
    <property type="match status" value="1"/>
</dbReference>
<name>A0ABS8XAT3_9BURK</name>
<accession>A0ABS8XAT3</accession>
<evidence type="ECO:0000256" key="7">
    <source>
        <dbReference type="ARBA" id="ARBA00022989"/>
    </source>
</evidence>
<proteinExistence type="inferred from homology"/>
<feature type="coiled-coil region" evidence="10">
    <location>
        <begin position="279"/>
        <end position="313"/>
    </location>
</feature>
<evidence type="ECO:0000256" key="10">
    <source>
        <dbReference type="SAM" id="Coils"/>
    </source>
</evidence>
<evidence type="ECO:0000313" key="13">
    <source>
        <dbReference type="EMBL" id="MCE4536437.1"/>
    </source>
</evidence>
<evidence type="ECO:0000259" key="11">
    <source>
        <dbReference type="Pfam" id="PF25994"/>
    </source>
</evidence>
<comment type="caution">
    <text evidence="13">The sequence shown here is derived from an EMBL/GenBank/DDBJ whole genome shotgun (WGS) entry which is preliminary data.</text>
</comment>
<dbReference type="InterPro" id="IPR006144">
    <property type="entry name" value="Secretion_HlyD_CS"/>
</dbReference>
<dbReference type="InterPro" id="IPR010129">
    <property type="entry name" value="T1SS_HlyD"/>
</dbReference>
<dbReference type="InterPro" id="IPR050739">
    <property type="entry name" value="MFP"/>
</dbReference>
<organism evidence="13 14">
    <name type="scientific">Pelomonas caseinilytica</name>
    <dbReference type="NCBI Taxonomy" id="2906763"/>
    <lineage>
        <taxon>Bacteria</taxon>
        <taxon>Pseudomonadati</taxon>
        <taxon>Pseudomonadota</taxon>
        <taxon>Betaproteobacteria</taxon>
        <taxon>Burkholderiales</taxon>
        <taxon>Sphaerotilaceae</taxon>
        <taxon>Roseateles</taxon>
    </lineage>
</organism>
<evidence type="ECO:0000256" key="1">
    <source>
        <dbReference type="ARBA" id="ARBA00004377"/>
    </source>
</evidence>
<dbReference type="Proteomes" id="UP001201463">
    <property type="component" value="Unassembled WGS sequence"/>
</dbReference>
<keyword evidence="4 9" id="KW-1003">Cell membrane</keyword>
<evidence type="ECO:0000256" key="5">
    <source>
        <dbReference type="ARBA" id="ARBA00022519"/>
    </source>
</evidence>
<evidence type="ECO:0000256" key="8">
    <source>
        <dbReference type="ARBA" id="ARBA00023136"/>
    </source>
</evidence>
<gene>
    <name evidence="13" type="ORF">LXT12_04105</name>
</gene>
<dbReference type="Gene3D" id="2.40.30.170">
    <property type="match status" value="1"/>
</dbReference>
<dbReference type="Pfam" id="PF25994">
    <property type="entry name" value="HH_AprE"/>
    <property type="match status" value="1"/>
</dbReference>
<reference evidence="13 14" key="1">
    <citation type="submission" date="2021-12" db="EMBL/GenBank/DDBJ databases">
        <title>Genome seq of p7.</title>
        <authorList>
            <person name="Seo T."/>
        </authorList>
    </citation>
    <scope>NUCLEOTIDE SEQUENCE [LARGE SCALE GENOMIC DNA]</scope>
    <source>
        <strain evidence="13 14">P7</strain>
    </source>
</reference>
<keyword evidence="10" id="KW-0175">Coiled coil</keyword>
<dbReference type="PRINTS" id="PR01490">
    <property type="entry name" value="RTXTOXIND"/>
</dbReference>
<feature type="transmembrane region" description="Helical" evidence="9">
    <location>
        <begin position="49"/>
        <end position="67"/>
    </location>
</feature>
<dbReference type="PROSITE" id="PS00543">
    <property type="entry name" value="HLYD_FAMILY"/>
    <property type="match status" value="1"/>
</dbReference>
<feature type="domain" description="AprE-like long alpha-helical hairpin" evidence="11">
    <location>
        <begin position="125"/>
        <end position="306"/>
    </location>
</feature>